<protein>
    <submittedName>
        <fullName evidence="1">Uncharacterized protein</fullName>
    </submittedName>
</protein>
<keyword evidence="2" id="KW-1185">Reference proteome</keyword>
<dbReference type="EMBL" id="CM042018">
    <property type="protein sequence ID" value="KAI3828564.1"/>
    <property type="molecule type" value="Genomic_DNA"/>
</dbReference>
<dbReference type="Proteomes" id="UP001056120">
    <property type="component" value="Linkage Group LG01"/>
</dbReference>
<sequence>MDSPERIEEGKKVSVAYLLFRCCIAFLIPIVLLVIVVFTVVLFAAFVSNFSISYPISVPCQCKIVSSNVDLRSAKVCELGLLNYKAKHVFYPSEKKKFRCRHDYYWASVFEVEYTDHSGHPHTAFVEAPNEALPVDCRPTFNAAWMAKDRFKVNETYDCWYTLGISKLNLYYDEFLNCQADHPSTTEMLKRYLILSMEMLTSWFSKMVQGQHRYVGWGAIAGVVTGVLTSLITIALGRTLYLLKSRIVSMVRVRDAYLIRVQRACFLVAYFSFVSWLAIQYWGKLGLLDIFGAHT</sequence>
<name>A0ACB9K8M5_9ASTR</name>
<evidence type="ECO:0000313" key="1">
    <source>
        <dbReference type="EMBL" id="KAI3828564.1"/>
    </source>
</evidence>
<reference evidence="2" key="1">
    <citation type="journal article" date="2022" name="Mol. Ecol. Resour.">
        <title>The genomes of chicory, endive, great burdock and yacon provide insights into Asteraceae palaeo-polyploidization history and plant inulin production.</title>
        <authorList>
            <person name="Fan W."/>
            <person name="Wang S."/>
            <person name="Wang H."/>
            <person name="Wang A."/>
            <person name="Jiang F."/>
            <person name="Liu H."/>
            <person name="Zhao H."/>
            <person name="Xu D."/>
            <person name="Zhang Y."/>
        </authorList>
    </citation>
    <scope>NUCLEOTIDE SEQUENCE [LARGE SCALE GENOMIC DNA]</scope>
    <source>
        <strain evidence="2">cv. Yunnan</strain>
    </source>
</reference>
<reference evidence="1 2" key="2">
    <citation type="journal article" date="2022" name="Mol. Ecol. Resour.">
        <title>The genomes of chicory, endive, great burdock and yacon provide insights into Asteraceae paleo-polyploidization history and plant inulin production.</title>
        <authorList>
            <person name="Fan W."/>
            <person name="Wang S."/>
            <person name="Wang H."/>
            <person name="Wang A."/>
            <person name="Jiang F."/>
            <person name="Liu H."/>
            <person name="Zhao H."/>
            <person name="Xu D."/>
            <person name="Zhang Y."/>
        </authorList>
    </citation>
    <scope>NUCLEOTIDE SEQUENCE [LARGE SCALE GENOMIC DNA]</scope>
    <source>
        <strain evidence="2">cv. Yunnan</strain>
        <tissue evidence="1">Leaves</tissue>
    </source>
</reference>
<gene>
    <name evidence="1" type="ORF">L1987_02666</name>
</gene>
<organism evidence="1 2">
    <name type="scientific">Smallanthus sonchifolius</name>
    <dbReference type="NCBI Taxonomy" id="185202"/>
    <lineage>
        <taxon>Eukaryota</taxon>
        <taxon>Viridiplantae</taxon>
        <taxon>Streptophyta</taxon>
        <taxon>Embryophyta</taxon>
        <taxon>Tracheophyta</taxon>
        <taxon>Spermatophyta</taxon>
        <taxon>Magnoliopsida</taxon>
        <taxon>eudicotyledons</taxon>
        <taxon>Gunneridae</taxon>
        <taxon>Pentapetalae</taxon>
        <taxon>asterids</taxon>
        <taxon>campanulids</taxon>
        <taxon>Asterales</taxon>
        <taxon>Asteraceae</taxon>
        <taxon>Asteroideae</taxon>
        <taxon>Heliantheae alliance</taxon>
        <taxon>Millerieae</taxon>
        <taxon>Smallanthus</taxon>
    </lineage>
</organism>
<proteinExistence type="predicted"/>
<evidence type="ECO:0000313" key="2">
    <source>
        <dbReference type="Proteomes" id="UP001056120"/>
    </source>
</evidence>
<comment type="caution">
    <text evidence="1">The sequence shown here is derived from an EMBL/GenBank/DDBJ whole genome shotgun (WGS) entry which is preliminary data.</text>
</comment>
<accession>A0ACB9K8M5</accession>